<evidence type="ECO:0000313" key="1">
    <source>
        <dbReference type="EMBL" id="JAH85056.1"/>
    </source>
</evidence>
<dbReference type="EMBL" id="GBXM01023521">
    <property type="protein sequence ID" value="JAH85056.1"/>
    <property type="molecule type" value="Transcribed_RNA"/>
</dbReference>
<accession>A0A0E9W416</accession>
<reference evidence="1" key="2">
    <citation type="journal article" date="2015" name="Fish Shellfish Immunol.">
        <title>Early steps in the European eel (Anguilla anguilla)-Vibrio vulnificus interaction in the gills: Role of the RtxA13 toxin.</title>
        <authorList>
            <person name="Callol A."/>
            <person name="Pajuelo D."/>
            <person name="Ebbesson L."/>
            <person name="Teles M."/>
            <person name="MacKenzie S."/>
            <person name="Amaro C."/>
        </authorList>
    </citation>
    <scope>NUCLEOTIDE SEQUENCE</scope>
</reference>
<organism evidence="1">
    <name type="scientific">Anguilla anguilla</name>
    <name type="common">European freshwater eel</name>
    <name type="synonym">Muraena anguilla</name>
    <dbReference type="NCBI Taxonomy" id="7936"/>
    <lineage>
        <taxon>Eukaryota</taxon>
        <taxon>Metazoa</taxon>
        <taxon>Chordata</taxon>
        <taxon>Craniata</taxon>
        <taxon>Vertebrata</taxon>
        <taxon>Euteleostomi</taxon>
        <taxon>Actinopterygii</taxon>
        <taxon>Neopterygii</taxon>
        <taxon>Teleostei</taxon>
        <taxon>Anguilliformes</taxon>
        <taxon>Anguillidae</taxon>
        <taxon>Anguilla</taxon>
    </lineage>
</organism>
<dbReference type="AlphaFoldDB" id="A0A0E9W416"/>
<reference evidence="1" key="1">
    <citation type="submission" date="2014-11" db="EMBL/GenBank/DDBJ databases">
        <authorList>
            <person name="Amaro Gonzalez C."/>
        </authorList>
    </citation>
    <scope>NUCLEOTIDE SEQUENCE</scope>
</reference>
<name>A0A0E9W416_ANGAN</name>
<sequence length="42" mass="4779">MKSVTSIKPLYSHLLAQRLFSHPKRVSWILIPPEVLPLPTAL</sequence>
<protein>
    <submittedName>
        <fullName evidence="1">Uncharacterized protein</fullName>
    </submittedName>
</protein>
<proteinExistence type="predicted"/>